<feature type="signal peptide" evidence="1">
    <location>
        <begin position="1"/>
        <end position="23"/>
    </location>
</feature>
<feature type="chain" id="PRO_5040728564" evidence="1">
    <location>
        <begin position="24"/>
        <end position="571"/>
    </location>
</feature>
<dbReference type="Proteomes" id="UP001152766">
    <property type="component" value="Unassembled WGS sequence"/>
</dbReference>
<organism evidence="2 3">
    <name type="scientific">Pelomonas aquatica</name>
    <dbReference type="NCBI Taxonomy" id="431058"/>
    <lineage>
        <taxon>Bacteria</taxon>
        <taxon>Pseudomonadati</taxon>
        <taxon>Pseudomonadota</taxon>
        <taxon>Betaproteobacteria</taxon>
        <taxon>Burkholderiales</taxon>
        <taxon>Sphaerotilaceae</taxon>
        <taxon>Roseateles</taxon>
    </lineage>
</organism>
<dbReference type="EMBL" id="SGUG01000014">
    <property type="protein sequence ID" value="MDG0863000.1"/>
    <property type="molecule type" value="Genomic_DNA"/>
</dbReference>
<evidence type="ECO:0000313" key="2">
    <source>
        <dbReference type="EMBL" id="MDG0863000.1"/>
    </source>
</evidence>
<name>A0A9X4LGA9_9BURK</name>
<sequence>MTTSATGLARHLVVIAIPATLVACGGGSGGEAPPQTPTAALAVSGTAATGAAMANAAITISCAAGTATATAGTDGKFSASITGGALPCVLTATSSDKSLELHSLIPGTSTGSASATANITPLSELLIAKYAGTDPKAFVTGFSAVTAIKASDITTAQTALLGTLKTAGVDTTKAADILAGAIVAGSKTDYDGVLEQLKATLASAGASLTDLSTAVQSASKSSDTTAGATLTTLLAPAASDCPGLKTGTLRVVNFDTTDPAQASYRVSVDAAGLTATVGSTKFTLTKNAACDYTASAAGATATRVLVARSGMAVLLQSGGVSGVAIPEQRLDVAALAGSYNRVTYAKGFDSFIGDFGVTKFRADGYNGPADGSDSGIFNCPAGYGACTADTQKKGTLKPNSAGGFDYVEPTGTVSTRGFAFRSASGRTFILGWDPVSGAVNVLTSQDKLTLPTAGKVSNFWQFTVRPATGIGAVTEDSNTVAKVDATAGTVTRQYSATTNDGHFDTLAFNPVDATQLSFAGARYRDPKLCTDAQGAAYAKCSSVIQLPFEGIVVTVSTVNANRFVAVSIDKP</sequence>
<evidence type="ECO:0000256" key="1">
    <source>
        <dbReference type="SAM" id="SignalP"/>
    </source>
</evidence>
<proteinExistence type="predicted"/>
<gene>
    <name evidence="2" type="ORF">EXJ73_11000</name>
</gene>
<reference evidence="2" key="1">
    <citation type="submission" date="2019-02" db="EMBL/GenBank/DDBJ databases">
        <title>Draft genome of the type strain Pelomonas aquatica CCUG 52575T.</title>
        <authorList>
            <person name="Gomila M."/>
            <person name="Lalucat J."/>
        </authorList>
    </citation>
    <scope>NUCLEOTIDE SEQUENCE</scope>
    <source>
        <strain evidence="2">CCUG 52575</strain>
    </source>
</reference>
<evidence type="ECO:0000313" key="3">
    <source>
        <dbReference type="Proteomes" id="UP001152766"/>
    </source>
</evidence>
<comment type="caution">
    <text evidence="2">The sequence shown here is derived from an EMBL/GenBank/DDBJ whole genome shotgun (WGS) entry which is preliminary data.</text>
</comment>
<dbReference type="RefSeq" id="WP_268153932.1">
    <property type="nucleotide sequence ID" value="NZ_JAPPUW010000029.1"/>
</dbReference>
<protein>
    <submittedName>
        <fullName evidence="2">Uncharacterized protein</fullName>
    </submittedName>
</protein>
<keyword evidence="3" id="KW-1185">Reference proteome</keyword>
<accession>A0A9X4LGA9</accession>
<keyword evidence="1" id="KW-0732">Signal</keyword>
<dbReference type="AlphaFoldDB" id="A0A9X4LGA9"/>